<feature type="transmembrane region" description="Helical" evidence="6">
    <location>
        <begin position="75"/>
        <end position="97"/>
    </location>
</feature>
<dbReference type="Proteomes" id="UP001501536">
    <property type="component" value="Unassembled WGS sequence"/>
</dbReference>
<keyword evidence="5 6" id="KW-0472">Membrane</keyword>
<organism evidence="7 8">
    <name type="scientific">Zhihengliuella alba</name>
    <dbReference type="NCBI Taxonomy" id="547018"/>
    <lineage>
        <taxon>Bacteria</taxon>
        <taxon>Bacillati</taxon>
        <taxon>Actinomycetota</taxon>
        <taxon>Actinomycetes</taxon>
        <taxon>Micrococcales</taxon>
        <taxon>Micrococcaceae</taxon>
        <taxon>Zhihengliuella</taxon>
    </lineage>
</organism>
<feature type="transmembrane region" description="Helical" evidence="6">
    <location>
        <begin position="210"/>
        <end position="235"/>
    </location>
</feature>
<dbReference type="InterPro" id="IPR004307">
    <property type="entry name" value="TspO_MBR"/>
</dbReference>
<sequence>MPEPTLPPSRAQGPSSRAQGRLAAGTLLPAVLALVGAVAAIAAAAIGSGAAGGTPIAEAAGGWLGAEATPLAPASGAFSIWSAVYAGLLGYAVLQLLPSRRRDPRHRSLRVLAVGSMILNAVWIWVVQAGWLGLSLVVILALLAVLGAVFVRTARTRPASRWDALLVDSTFGLYLGWVTVAAVANAAAWLGSLGLFPQGGGTEGAAAGEAAWAGPVAIAAGAALAGVAVLGVLLAAAGRGRLAPAAAMVWGLAWLAVGRFAGPDALPGTAVVALLAAAVIAAATVWARLRAAKEES</sequence>
<comment type="subcellular location">
    <subcellularLocation>
        <location evidence="1">Membrane</location>
        <topology evidence="1">Multi-pass membrane protein</topology>
    </subcellularLocation>
</comment>
<keyword evidence="8" id="KW-1185">Reference proteome</keyword>
<name>A0ABP7DMG2_9MICC</name>
<evidence type="ECO:0000256" key="6">
    <source>
        <dbReference type="SAM" id="Phobius"/>
    </source>
</evidence>
<proteinExistence type="inferred from homology"/>
<dbReference type="PANTHER" id="PTHR33802">
    <property type="entry name" value="SI:CH211-161H7.5-RELATED"/>
    <property type="match status" value="1"/>
</dbReference>
<accession>A0ABP7DMG2</accession>
<dbReference type="PANTHER" id="PTHR33802:SF1">
    <property type="entry name" value="XK-RELATED PROTEIN"/>
    <property type="match status" value="1"/>
</dbReference>
<reference evidence="8" key="1">
    <citation type="journal article" date="2019" name="Int. J. Syst. Evol. Microbiol.">
        <title>The Global Catalogue of Microorganisms (GCM) 10K type strain sequencing project: providing services to taxonomists for standard genome sequencing and annotation.</title>
        <authorList>
            <consortium name="The Broad Institute Genomics Platform"/>
            <consortium name="The Broad Institute Genome Sequencing Center for Infectious Disease"/>
            <person name="Wu L."/>
            <person name="Ma J."/>
        </authorList>
    </citation>
    <scope>NUCLEOTIDE SEQUENCE [LARGE SCALE GENOMIC DNA]</scope>
    <source>
        <strain evidence="8">JCM 16961</strain>
    </source>
</reference>
<evidence type="ECO:0000256" key="2">
    <source>
        <dbReference type="ARBA" id="ARBA00007524"/>
    </source>
</evidence>
<dbReference type="Gene3D" id="1.20.1260.100">
    <property type="entry name" value="TspO/MBR protein"/>
    <property type="match status" value="1"/>
</dbReference>
<comment type="caution">
    <text evidence="7">The sequence shown here is derived from an EMBL/GenBank/DDBJ whole genome shotgun (WGS) entry which is preliminary data.</text>
</comment>
<protein>
    <recommendedName>
        <fullName evidence="9">Tryptophan-rich sensory protein</fullName>
    </recommendedName>
</protein>
<evidence type="ECO:0000256" key="5">
    <source>
        <dbReference type="ARBA" id="ARBA00023136"/>
    </source>
</evidence>
<feature type="transmembrane region" description="Helical" evidence="6">
    <location>
        <begin position="171"/>
        <end position="190"/>
    </location>
</feature>
<dbReference type="EMBL" id="BAABCJ010000005">
    <property type="protein sequence ID" value="GAA3707419.1"/>
    <property type="molecule type" value="Genomic_DNA"/>
</dbReference>
<evidence type="ECO:0000256" key="4">
    <source>
        <dbReference type="ARBA" id="ARBA00022989"/>
    </source>
</evidence>
<feature type="transmembrane region" description="Helical" evidence="6">
    <location>
        <begin position="268"/>
        <end position="289"/>
    </location>
</feature>
<comment type="similarity">
    <text evidence="2">Belongs to the TspO/BZRP family.</text>
</comment>
<dbReference type="InterPro" id="IPR038330">
    <property type="entry name" value="TspO/MBR-related_sf"/>
</dbReference>
<evidence type="ECO:0000313" key="8">
    <source>
        <dbReference type="Proteomes" id="UP001501536"/>
    </source>
</evidence>
<keyword evidence="3 6" id="KW-0812">Transmembrane</keyword>
<feature type="transmembrane region" description="Helical" evidence="6">
    <location>
        <begin position="109"/>
        <end position="126"/>
    </location>
</feature>
<evidence type="ECO:0000256" key="1">
    <source>
        <dbReference type="ARBA" id="ARBA00004141"/>
    </source>
</evidence>
<evidence type="ECO:0008006" key="9">
    <source>
        <dbReference type="Google" id="ProtNLM"/>
    </source>
</evidence>
<dbReference type="Pfam" id="PF03073">
    <property type="entry name" value="TspO_MBR"/>
    <property type="match status" value="1"/>
</dbReference>
<keyword evidence="4 6" id="KW-1133">Transmembrane helix</keyword>
<evidence type="ECO:0000256" key="3">
    <source>
        <dbReference type="ARBA" id="ARBA00022692"/>
    </source>
</evidence>
<gene>
    <name evidence="7" type="ORF">GCM10022377_21480</name>
</gene>
<feature type="transmembrane region" description="Helical" evidence="6">
    <location>
        <begin position="242"/>
        <end position="262"/>
    </location>
</feature>
<feature type="transmembrane region" description="Helical" evidence="6">
    <location>
        <begin position="132"/>
        <end position="151"/>
    </location>
</feature>
<evidence type="ECO:0000313" key="7">
    <source>
        <dbReference type="EMBL" id="GAA3707419.1"/>
    </source>
</evidence>
<dbReference type="RefSeq" id="WP_344884195.1">
    <property type="nucleotide sequence ID" value="NZ_BAABCJ010000005.1"/>
</dbReference>